<dbReference type="PANTHER" id="PTHR30296">
    <property type="entry name" value="UNCHARACTERIZED PROTEIN YKGE"/>
    <property type="match status" value="1"/>
</dbReference>
<proteinExistence type="predicted"/>
<reference evidence="2" key="2">
    <citation type="submission" date="2023-04" db="EMBL/GenBank/DDBJ databases">
        <title>Paracnuella aquatica gen. nov., sp. nov., a member of the family Chitinophagaceae isolated from a hot spring.</title>
        <authorList>
            <person name="Wang C."/>
        </authorList>
    </citation>
    <scope>NUCLEOTIDE SEQUENCE</scope>
    <source>
        <strain evidence="2">LB-8</strain>
    </source>
</reference>
<evidence type="ECO:0000259" key="1">
    <source>
        <dbReference type="Pfam" id="PF02754"/>
    </source>
</evidence>
<protein>
    <submittedName>
        <fullName evidence="2">(Fe-S)-binding protein</fullName>
    </submittedName>
</protein>
<dbReference type="InterPro" id="IPR004017">
    <property type="entry name" value="Cys_rich_dom"/>
</dbReference>
<dbReference type="GO" id="GO:0016491">
    <property type="term" value="F:oxidoreductase activity"/>
    <property type="evidence" value="ECO:0007669"/>
    <property type="project" value="UniProtKB-ARBA"/>
</dbReference>
<evidence type="ECO:0000313" key="3">
    <source>
        <dbReference type="Proteomes" id="UP001155483"/>
    </source>
</evidence>
<accession>A0A9X3BGT7</accession>
<dbReference type="Proteomes" id="UP001155483">
    <property type="component" value="Unassembled WGS sequence"/>
</dbReference>
<dbReference type="AlphaFoldDB" id="A0A9X3BGT7"/>
<dbReference type="GO" id="GO:0005829">
    <property type="term" value="C:cytosol"/>
    <property type="evidence" value="ECO:0007669"/>
    <property type="project" value="TreeGrafter"/>
</dbReference>
<sequence length="249" mass="27751">MTVGLFIPCYVDQFYPQVAKATLSLLEKLGVNVVFPMNQTCCGQPMANSGFEHLTHGCNSLFIKNFKDFDYIVCPSGSCTLHVKDHLHDEEHEEIAKAIRGKVYELTEFLTDVLKVEKLDAKFPYKVGMHQSCHGQRGLKLSQMTELVAPPFSKPEKLLRMVEGVEIIQLSRKDECCGFGGTFCVAEEAVSVKMGKDRVEDHVSNGAQVITGADMSCLMHMEGILRRQKSPVKVMHIAEILNGDIESLN</sequence>
<reference evidence="2" key="1">
    <citation type="submission" date="2022-09" db="EMBL/GenBank/DDBJ databases">
        <authorList>
            <person name="Yuan C."/>
            <person name="Ke Z."/>
        </authorList>
    </citation>
    <scope>NUCLEOTIDE SEQUENCE</scope>
    <source>
        <strain evidence="2">LB-8</strain>
    </source>
</reference>
<gene>
    <name evidence="2" type="ORF">OCK74_04435</name>
</gene>
<feature type="domain" description="Cysteine-rich" evidence="1">
    <location>
        <begin position="3"/>
        <end position="84"/>
    </location>
</feature>
<evidence type="ECO:0000313" key="2">
    <source>
        <dbReference type="EMBL" id="MCU7548347.1"/>
    </source>
</evidence>
<dbReference type="Pfam" id="PF02754">
    <property type="entry name" value="CCG"/>
    <property type="match status" value="2"/>
</dbReference>
<organism evidence="2 3">
    <name type="scientific">Paraflavisolibacter caeni</name>
    <dbReference type="NCBI Taxonomy" id="2982496"/>
    <lineage>
        <taxon>Bacteria</taxon>
        <taxon>Pseudomonadati</taxon>
        <taxon>Bacteroidota</taxon>
        <taxon>Chitinophagia</taxon>
        <taxon>Chitinophagales</taxon>
        <taxon>Chitinophagaceae</taxon>
        <taxon>Paraflavisolibacter</taxon>
    </lineage>
</organism>
<dbReference type="PANTHER" id="PTHR30296:SF0">
    <property type="entry name" value="LACTATE UTILIZATION PROTEIN A"/>
    <property type="match status" value="1"/>
</dbReference>
<comment type="caution">
    <text evidence="2">The sequence shown here is derived from an EMBL/GenBank/DDBJ whole genome shotgun (WGS) entry which is preliminary data.</text>
</comment>
<keyword evidence="3" id="KW-1185">Reference proteome</keyword>
<name>A0A9X3BGT7_9BACT</name>
<dbReference type="EMBL" id="JAOTIF010000002">
    <property type="protein sequence ID" value="MCU7548347.1"/>
    <property type="molecule type" value="Genomic_DNA"/>
</dbReference>
<dbReference type="RefSeq" id="WP_279295795.1">
    <property type="nucleotide sequence ID" value="NZ_JAOTIF010000002.1"/>
</dbReference>
<feature type="domain" description="Cysteine-rich" evidence="1">
    <location>
        <begin position="127"/>
        <end position="221"/>
    </location>
</feature>